<dbReference type="PROSITE" id="PS00138">
    <property type="entry name" value="SUBTILASE_SER"/>
    <property type="match status" value="1"/>
</dbReference>
<feature type="active site" description="Charge relay system" evidence="4 5">
    <location>
        <position position="199"/>
    </location>
</feature>
<keyword evidence="1 5" id="KW-0645">Protease</keyword>
<evidence type="ECO:0000256" key="3">
    <source>
        <dbReference type="ARBA" id="ARBA00022825"/>
    </source>
</evidence>
<dbReference type="Proteomes" id="UP000550401">
    <property type="component" value="Unassembled WGS sequence"/>
</dbReference>
<evidence type="ECO:0000313" key="10">
    <source>
        <dbReference type="EMBL" id="MBA8889877.1"/>
    </source>
</evidence>
<proteinExistence type="inferred from homology"/>
<comment type="caution">
    <text evidence="10">The sequence shown here is derived from an EMBL/GenBank/DDBJ whole genome shotgun (WGS) entry which is preliminary data.</text>
</comment>
<dbReference type="InterPro" id="IPR036852">
    <property type="entry name" value="Peptidase_S8/S53_dom_sf"/>
</dbReference>
<dbReference type="RefSeq" id="WP_182532903.1">
    <property type="nucleotide sequence ID" value="NZ_JACGXL010000008.1"/>
</dbReference>
<dbReference type="InterPro" id="IPR000209">
    <property type="entry name" value="Peptidase_S8/S53_dom"/>
</dbReference>
<dbReference type="Gene3D" id="2.60.40.2310">
    <property type="match status" value="1"/>
</dbReference>
<dbReference type="EMBL" id="JACGXL010000008">
    <property type="protein sequence ID" value="MBA8889877.1"/>
    <property type="molecule type" value="Genomic_DNA"/>
</dbReference>
<feature type="active site" description="Charge relay system" evidence="4 5">
    <location>
        <position position="251"/>
    </location>
</feature>
<comment type="similarity">
    <text evidence="5">Belongs to the peptidase S8 family.</text>
</comment>
<dbReference type="AlphaFoldDB" id="A0A839EYT7"/>
<dbReference type="Gene3D" id="3.50.30.30">
    <property type="match status" value="1"/>
</dbReference>
<dbReference type="InterPro" id="IPR041469">
    <property type="entry name" value="Subtilisin-like_FN3"/>
</dbReference>
<protein>
    <submittedName>
        <fullName evidence="10">Subtilisin family serine protease</fullName>
    </submittedName>
</protein>
<evidence type="ECO:0000256" key="5">
    <source>
        <dbReference type="PROSITE-ProRule" id="PRU01240"/>
    </source>
</evidence>
<evidence type="ECO:0000259" key="8">
    <source>
        <dbReference type="Pfam" id="PF02225"/>
    </source>
</evidence>
<dbReference type="PROSITE" id="PS51892">
    <property type="entry name" value="SUBTILASE"/>
    <property type="match status" value="1"/>
</dbReference>
<keyword evidence="3 5" id="KW-0720">Serine protease</keyword>
<feature type="chain" id="PRO_5032508750" evidence="6">
    <location>
        <begin position="33"/>
        <end position="936"/>
    </location>
</feature>
<accession>A0A839EYT7</accession>
<dbReference type="PRINTS" id="PR00723">
    <property type="entry name" value="SUBTILISIN"/>
</dbReference>
<keyword evidence="6" id="KW-0732">Signal</keyword>
<dbReference type="Pfam" id="PF02225">
    <property type="entry name" value="PA"/>
    <property type="match status" value="1"/>
</dbReference>
<sequence length="936" mass="94883">MGNSLRLKTLASAVSVALVGGVVALPAHTAFAAGLVVDKVANSAQDRQTLAERKVYIIRFAEEGLMHYAGGVNGLAPTAQDGSKRKVDAKSSASVAYLDYLSAQRNAHVDAINAAIGRTISVPHSYAVTMNGIASELSLAEAIKVKSLPGVKSVKAAGEYRTTTFRGPEFIGADTIWNGTNVPGGVGTRGQGVVVGVIDTGSFAAHPSFADDAACGFSAANHKLLSTADCLTSSGGLCTGTTPEANSGNGHGVHTASTAAGNTLTSSAVPPPVIPAPFTQMSGVAPCASLRTYKVCATNNCDGAAIDAAIENAITDGVDVINFSISGGSDPWNDTDRLFLDAVNADIFVAASAGNTRAETPDPVGQVNHLGAWVTTVAASTHDGNVARDGELTITGPGTVPPALQNISLNPGSGPNTGAAATNKPIATSAANPLGCTANGGFPAGFFTGKIALISRGTCTFEEKINNAAAAGADVAVIYNNAAGVINMSVGGASLPAYSILQTEGQAIVAFLAGDSVFADGFDGPVTPPDATADFTPGVKQGDVLAGFSLRGPSALTSVTKPDVTGPGVNIYAAVDAGSGNYGYLSGTSMSSPHTAGAGALLRAAHPTWTNQEVKSALMLTAFTGGHKEDLTTPWDPDDVGSGRIDLTKAAKTGLVMNETYANFLAANPATSGDPKTLNIPSARNLACDNGCDFTRTFRNTLATASNWTASVVNPAELDVTVSPTTFSFAAGNTAATQALTIHGATTSDITVPAFAEVVLHENGGQSPDLHMYVAIAGTAPVGNPNIIDSGQLDLAVPATVDGLYVNWISHATCATNCTGTAFNFDPWLSSGNLSFFWPNNATSNEAGVVSSGTTYAVLASGATIGPASTFTAGTATANTSAWRAGVTNGFLGFKFNCPAGVCFGYAQLTTTSPNGFPMTVNRWWYDNSGAAITIP</sequence>
<evidence type="ECO:0000256" key="1">
    <source>
        <dbReference type="ARBA" id="ARBA00022670"/>
    </source>
</evidence>
<dbReference type="Pfam" id="PF17766">
    <property type="entry name" value="fn3_6"/>
    <property type="match status" value="1"/>
</dbReference>
<name>A0A839EYT7_9GAMM</name>
<evidence type="ECO:0000259" key="7">
    <source>
        <dbReference type="Pfam" id="PF00082"/>
    </source>
</evidence>
<organism evidence="10 11">
    <name type="scientific">Dokdonella fugitiva</name>
    <dbReference type="NCBI Taxonomy" id="328517"/>
    <lineage>
        <taxon>Bacteria</taxon>
        <taxon>Pseudomonadati</taxon>
        <taxon>Pseudomonadota</taxon>
        <taxon>Gammaproteobacteria</taxon>
        <taxon>Lysobacterales</taxon>
        <taxon>Rhodanobacteraceae</taxon>
        <taxon>Dokdonella</taxon>
    </lineage>
</organism>
<dbReference type="GO" id="GO:0006508">
    <property type="term" value="P:proteolysis"/>
    <property type="evidence" value="ECO:0007669"/>
    <property type="project" value="UniProtKB-KW"/>
</dbReference>
<dbReference type="Pfam" id="PF00082">
    <property type="entry name" value="Peptidase_S8"/>
    <property type="match status" value="1"/>
</dbReference>
<dbReference type="PANTHER" id="PTHR10795">
    <property type="entry name" value="PROPROTEIN CONVERTASE SUBTILISIN/KEXIN"/>
    <property type="match status" value="1"/>
</dbReference>
<evidence type="ECO:0000256" key="6">
    <source>
        <dbReference type="SAM" id="SignalP"/>
    </source>
</evidence>
<feature type="signal peptide" evidence="6">
    <location>
        <begin position="1"/>
        <end position="32"/>
    </location>
</feature>
<feature type="domain" description="Subtilisin-like protease fibronectin type-III" evidence="9">
    <location>
        <begin position="678"/>
        <end position="761"/>
    </location>
</feature>
<evidence type="ECO:0000256" key="4">
    <source>
        <dbReference type="PIRSR" id="PIRSR615500-1"/>
    </source>
</evidence>
<dbReference type="SUPFAM" id="SSF52743">
    <property type="entry name" value="Subtilisin-like"/>
    <property type="match status" value="1"/>
</dbReference>
<dbReference type="Gene3D" id="3.40.50.200">
    <property type="entry name" value="Peptidase S8/S53 domain"/>
    <property type="match status" value="1"/>
</dbReference>
<evidence type="ECO:0000259" key="9">
    <source>
        <dbReference type="Pfam" id="PF17766"/>
    </source>
</evidence>
<feature type="domain" description="PA" evidence="8">
    <location>
        <begin position="430"/>
        <end position="508"/>
    </location>
</feature>
<dbReference type="InterPro" id="IPR046450">
    <property type="entry name" value="PA_dom_sf"/>
</dbReference>
<feature type="domain" description="Peptidase S8/S53" evidence="7">
    <location>
        <begin position="190"/>
        <end position="629"/>
    </location>
</feature>
<gene>
    <name evidence="10" type="ORF">FHW12_004124</name>
</gene>
<dbReference type="InterPro" id="IPR015500">
    <property type="entry name" value="Peptidase_S8_subtilisin-rel"/>
</dbReference>
<feature type="active site" description="Charge relay system" evidence="4 5">
    <location>
        <position position="589"/>
    </location>
</feature>
<dbReference type="InterPro" id="IPR045051">
    <property type="entry name" value="SBT"/>
</dbReference>
<dbReference type="GO" id="GO:0004252">
    <property type="term" value="F:serine-type endopeptidase activity"/>
    <property type="evidence" value="ECO:0007669"/>
    <property type="project" value="UniProtKB-UniRule"/>
</dbReference>
<keyword evidence="11" id="KW-1185">Reference proteome</keyword>
<dbReference type="SUPFAM" id="SSF52025">
    <property type="entry name" value="PA domain"/>
    <property type="match status" value="1"/>
</dbReference>
<dbReference type="InterPro" id="IPR003137">
    <property type="entry name" value="PA_domain"/>
</dbReference>
<reference evidence="10 11" key="1">
    <citation type="submission" date="2020-07" db="EMBL/GenBank/DDBJ databases">
        <title>Genomic Encyclopedia of Type Strains, Phase IV (KMG-V): Genome sequencing to study the core and pangenomes of soil and plant-associated prokaryotes.</title>
        <authorList>
            <person name="Whitman W."/>
        </authorList>
    </citation>
    <scope>NUCLEOTIDE SEQUENCE [LARGE SCALE GENOMIC DNA]</scope>
    <source>
        <strain evidence="10 11">RH2WT43</strain>
    </source>
</reference>
<evidence type="ECO:0000256" key="2">
    <source>
        <dbReference type="ARBA" id="ARBA00022801"/>
    </source>
</evidence>
<evidence type="ECO:0000313" key="11">
    <source>
        <dbReference type="Proteomes" id="UP000550401"/>
    </source>
</evidence>
<keyword evidence="2 5" id="KW-0378">Hydrolase</keyword>
<dbReference type="InterPro" id="IPR023828">
    <property type="entry name" value="Peptidase_S8_Ser-AS"/>
</dbReference>